<comment type="subcellular location">
    <subcellularLocation>
        <location evidence="1">Cell membrane</location>
        <topology evidence="1">Multi-pass membrane protein</topology>
    </subcellularLocation>
</comment>
<sequence>MRLIVALLLAAAPAAGSAHSPWDTGELSHLPIWASQAVLLAAWLLYVPGAARLRPSPGERAAFHGGMAVAGVALFGPFDDWATSSTAMHMVQHMLLMVVAAPLWVLARPLPQWRAALGRAGDWWWFPLLRAGRHPMACAALHAAAIWGWHLPGPYMAAVANNWWHVAEHASFALTAWLFWWAVLRARRGGELRAALALLFTLMHTGLLGAVLTFAQAPLYYRESRELWDQQLAGLAMWVPGGMAYLTAIAGCAYRWLARLQRGSRSTEATSWPG</sequence>
<keyword evidence="5 6" id="KW-0472">Membrane</keyword>
<keyword evidence="2" id="KW-1003">Cell membrane</keyword>
<feature type="transmembrane region" description="Helical" evidence="6">
    <location>
        <begin position="90"/>
        <end position="110"/>
    </location>
</feature>
<evidence type="ECO:0000256" key="6">
    <source>
        <dbReference type="SAM" id="Phobius"/>
    </source>
</evidence>
<evidence type="ECO:0000256" key="1">
    <source>
        <dbReference type="ARBA" id="ARBA00004651"/>
    </source>
</evidence>
<proteinExistence type="predicted"/>
<organism evidence="8 9">
    <name type="scientific">Caldimonas mangrovi</name>
    <dbReference type="NCBI Taxonomy" id="2944811"/>
    <lineage>
        <taxon>Bacteria</taxon>
        <taxon>Pseudomonadati</taxon>
        <taxon>Pseudomonadota</taxon>
        <taxon>Betaproteobacteria</taxon>
        <taxon>Burkholderiales</taxon>
        <taxon>Sphaerotilaceae</taxon>
        <taxon>Caldimonas</taxon>
    </lineage>
</organism>
<feature type="transmembrane region" description="Helical" evidence="6">
    <location>
        <begin position="163"/>
        <end position="183"/>
    </location>
</feature>
<feature type="transmembrane region" description="Helical" evidence="6">
    <location>
        <begin position="131"/>
        <end position="151"/>
    </location>
</feature>
<dbReference type="RefSeq" id="WP_251777890.1">
    <property type="nucleotide sequence ID" value="NZ_JAMKFE010000004.1"/>
</dbReference>
<feature type="transmembrane region" description="Helical" evidence="6">
    <location>
        <begin position="32"/>
        <end position="49"/>
    </location>
</feature>
<keyword evidence="3 6" id="KW-0812">Transmembrane</keyword>
<dbReference type="Pfam" id="PF09678">
    <property type="entry name" value="Caa3_CtaG"/>
    <property type="match status" value="1"/>
</dbReference>
<feature type="chain" id="PRO_5045563290" evidence="7">
    <location>
        <begin position="21"/>
        <end position="274"/>
    </location>
</feature>
<evidence type="ECO:0000313" key="8">
    <source>
        <dbReference type="EMBL" id="MCM5679692.1"/>
    </source>
</evidence>
<feature type="transmembrane region" description="Helical" evidence="6">
    <location>
        <begin position="61"/>
        <end position="78"/>
    </location>
</feature>
<dbReference type="Proteomes" id="UP001165541">
    <property type="component" value="Unassembled WGS sequence"/>
</dbReference>
<feature type="transmembrane region" description="Helical" evidence="6">
    <location>
        <begin position="235"/>
        <end position="257"/>
    </location>
</feature>
<evidence type="ECO:0000256" key="2">
    <source>
        <dbReference type="ARBA" id="ARBA00022475"/>
    </source>
</evidence>
<evidence type="ECO:0000256" key="4">
    <source>
        <dbReference type="ARBA" id="ARBA00022989"/>
    </source>
</evidence>
<evidence type="ECO:0000256" key="3">
    <source>
        <dbReference type="ARBA" id="ARBA00022692"/>
    </source>
</evidence>
<keyword evidence="4 6" id="KW-1133">Transmembrane helix</keyword>
<evidence type="ECO:0000256" key="5">
    <source>
        <dbReference type="ARBA" id="ARBA00023136"/>
    </source>
</evidence>
<protein>
    <submittedName>
        <fullName evidence="8">Cytochrome c oxidase assembly protein</fullName>
    </submittedName>
</protein>
<accession>A0ABT0YLT4</accession>
<evidence type="ECO:0000313" key="9">
    <source>
        <dbReference type="Proteomes" id="UP001165541"/>
    </source>
</evidence>
<evidence type="ECO:0000256" key="7">
    <source>
        <dbReference type="SAM" id="SignalP"/>
    </source>
</evidence>
<dbReference type="InterPro" id="IPR019108">
    <property type="entry name" value="Caa3_assmbl_CtaG-rel"/>
</dbReference>
<feature type="signal peptide" evidence="7">
    <location>
        <begin position="1"/>
        <end position="20"/>
    </location>
</feature>
<keyword evidence="7" id="KW-0732">Signal</keyword>
<name>A0ABT0YLT4_9BURK</name>
<feature type="transmembrane region" description="Helical" evidence="6">
    <location>
        <begin position="195"/>
        <end position="215"/>
    </location>
</feature>
<reference evidence="8" key="1">
    <citation type="submission" date="2022-05" db="EMBL/GenBank/DDBJ databases">
        <title>Schlegelella sp. nov., isolated from mangrove soil.</title>
        <authorList>
            <person name="Liu Y."/>
            <person name="Ge X."/>
            <person name="Liu W."/>
        </authorList>
    </citation>
    <scope>NUCLEOTIDE SEQUENCE</scope>
    <source>
        <strain evidence="8">S2-27</strain>
    </source>
</reference>
<gene>
    <name evidence="8" type="ORF">M8A51_09110</name>
</gene>
<keyword evidence="9" id="KW-1185">Reference proteome</keyword>
<dbReference type="EMBL" id="JAMKFE010000004">
    <property type="protein sequence ID" value="MCM5679692.1"/>
    <property type="molecule type" value="Genomic_DNA"/>
</dbReference>
<comment type="caution">
    <text evidence="8">The sequence shown here is derived from an EMBL/GenBank/DDBJ whole genome shotgun (WGS) entry which is preliminary data.</text>
</comment>